<proteinExistence type="predicted"/>
<dbReference type="HOGENOM" id="CLU_1914661_0_0_11"/>
<name>U5W9D1_9ACTN</name>
<accession>U5W9D1</accession>
<dbReference type="Pfam" id="PF01809">
    <property type="entry name" value="YidD"/>
    <property type="match status" value="1"/>
</dbReference>
<dbReference type="AlphaFoldDB" id="U5W9D1"/>
<dbReference type="STRING" id="1246995.AFR_31575"/>
<evidence type="ECO:0000313" key="2">
    <source>
        <dbReference type="Proteomes" id="UP000017746"/>
    </source>
</evidence>
<evidence type="ECO:0008006" key="3">
    <source>
        <dbReference type="Google" id="ProtNLM"/>
    </source>
</evidence>
<evidence type="ECO:0000313" key="1">
    <source>
        <dbReference type="EMBL" id="AGZ44575.1"/>
    </source>
</evidence>
<organism evidence="1 2">
    <name type="scientific">Actinoplanes friuliensis DSM 7358</name>
    <dbReference type="NCBI Taxonomy" id="1246995"/>
    <lineage>
        <taxon>Bacteria</taxon>
        <taxon>Bacillati</taxon>
        <taxon>Actinomycetota</taxon>
        <taxon>Actinomycetes</taxon>
        <taxon>Micromonosporales</taxon>
        <taxon>Micromonosporaceae</taxon>
        <taxon>Actinoplanes</taxon>
    </lineage>
</organism>
<sequence>MSHAYATMVTMWGSRKHKRKRKWHDGCDCGCDGCDLPFCDLSLLSTTLLAFSRLGRSGRRTDAVVTTAIRGYRKVSPRLPTRCRYTPTCSAYGLEAVQRHGTRKGLWLTAGRLRRCRPGVAYGTADPVP</sequence>
<dbReference type="NCBIfam" id="TIGR00278">
    <property type="entry name" value="membrane protein insertion efficiency factor YidD"/>
    <property type="match status" value="1"/>
</dbReference>
<dbReference type="Proteomes" id="UP000017746">
    <property type="component" value="Chromosome"/>
</dbReference>
<dbReference type="KEGG" id="afs:AFR_31575"/>
<dbReference type="PATRIC" id="fig|1246995.3.peg.6391"/>
<dbReference type="InterPro" id="IPR002696">
    <property type="entry name" value="Membr_insert_effic_factor_YidD"/>
</dbReference>
<dbReference type="PANTHER" id="PTHR33383">
    <property type="entry name" value="MEMBRANE PROTEIN INSERTION EFFICIENCY FACTOR-RELATED"/>
    <property type="match status" value="1"/>
</dbReference>
<reference evidence="1 2" key="1">
    <citation type="journal article" date="2014" name="J. Biotechnol.">
        <title>Complete genome sequence of the actinobacterium Actinoplanes friuliensis HAG 010964, producer of the lipopeptide antibiotic friulimycin.</title>
        <authorList>
            <person name="Ruckert C."/>
            <person name="Szczepanowski R."/>
            <person name="Albersmeier A."/>
            <person name="Goesmann A."/>
            <person name="Fischer N."/>
            <person name="Steinkamper A."/>
            <person name="Puhler A."/>
            <person name="Biener R."/>
            <person name="Schwartz D."/>
            <person name="Kalinowski J."/>
        </authorList>
    </citation>
    <scope>NUCLEOTIDE SEQUENCE [LARGE SCALE GENOMIC DNA]</scope>
    <source>
        <strain evidence="1 2">DSM 7358</strain>
    </source>
</reference>
<protein>
    <recommendedName>
        <fullName evidence="3">Membrane protein insertion efficiency factor</fullName>
    </recommendedName>
</protein>
<keyword evidence="2" id="KW-1185">Reference proteome</keyword>
<dbReference type="SMART" id="SM01234">
    <property type="entry name" value="Haemolytic"/>
    <property type="match status" value="1"/>
</dbReference>
<dbReference type="eggNOG" id="COG0759">
    <property type="taxonomic scope" value="Bacteria"/>
</dbReference>
<dbReference type="PANTHER" id="PTHR33383:SF1">
    <property type="entry name" value="MEMBRANE PROTEIN INSERTION EFFICIENCY FACTOR-RELATED"/>
    <property type="match status" value="1"/>
</dbReference>
<dbReference type="EMBL" id="CP006272">
    <property type="protein sequence ID" value="AGZ44575.1"/>
    <property type="molecule type" value="Genomic_DNA"/>
</dbReference>
<gene>
    <name evidence="1" type="ORF">AFR_31575</name>
</gene>